<gene>
    <name evidence="2" type="ORF">MOS_754</name>
</gene>
<proteinExistence type="predicted"/>
<dbReference type="EMBL" id="CP003914">
    <property type="protein sequence ID" value="AFX74655.1"/>
    <property type="molecule type" value="Genomic_DNA"/>
</dbReference>
<accession>A0AAI8ANH4</accession>
<name>A0AAI8ANH4_MESHY</name>
<dbReference type="Proteomes" id="UP000009399">
    <property type="component" value="Chromosome"/>
</dbReference>
<sequence>MEQKEKRRKKLFKNKNFIASIFALVVAIITFSTIIISTEKKQALEREDKLFQLSQIYKTYVFDDNDNQTQIKNTHVLYSSVFDNNINKSSFERQQVELFDKKQKDNLYFKKNQTEDNSEKILVENDFPFLVKWNNKDIPEQNHIGMILTIKENFENNSLSFYILKNGDPNVQFTPLDNTITFFKQSGESFKIKAITDKVVKKVNNKTQVTREYNYESGVDLAIVKFTVLKQDILKQFSNPAVWEYQKLLNNIPLFFDSHYLKDKIQQKYDNEDISQRESLNPELKKYILTHPKNKFMLNSLFVEPVIDQNNKVSYNVFTLSADAIKDEDQWNNRLKMIVVKNEQNKPVMLFLPSNIKDLWQKLLTIDKEYLKDLGRSIILLNKDFHEINYEKTYNYFDIFQRVQDLKKLN</sequence>
<evidence type="ECO:0000256" key="1">
    <source>
        <dbReference type="SAM" id="Phobius"/>
    </source>
</evidence>
<dbReference type="KEGG" id="mhs:MOS_754"/>
<evidence type="ECO:0000313" key="3">
    <source>
        <dbReference type="Proteomes" id="UP000009399"/>
    </source>
</evidence>
<keyword evidence="1" id="KW-0812">Transmembrane</keyword>
<dbReference type="RefSeq" id="WP_015084326.1">
    <property type="nucleotide sequence ID" value="NC_019552.1"/>
</dbReference>
<protein>
    <submittedName>
        <fullName evidence="2">Uncharacterized protein</fullName>
    </submittedName>
</protein>
<feature type="transmembrane region" description="Helical" evidence="1">
    <location>
        <begin position="16"/>
        <end position="36"/>
    </location>
</feature>
<keyword evidence="1" id="KW-0472">Membrane</keyword>
<reference evidence="2 3" key="1">
    <citation type="journal article" date="2013" name="Genome Announc.">
        <title>Complete Genome Sequence of Mycoplasma hyorhinis Strain SK76.</title>
        <authorList>
            <person name="Goodison S."/>
            <person name="Urquidi V."/>
            <person name="Kumar D."/>
            <person name="Reyes L."/>
            <person name="Rosser C.J."/>
        </authorList>
    </citation>
    <scope>NUCLEOTIDE SEQUENCE [LARGE SCALE GENOMIC DNA]</scope>
    <source>
        <strain evidence="2 3">SK76</strain>
    </source>
</reference>
<evidence type="ECO:0000313" key="2">
    <source>
        <dbReference type="EMBL" id="AFX74655.1"/>
    </source>
</evidence>
<keyword evidence="1" id="KW-1133">Transmembrane helix</keyword>
<dbReference type="AlphaFoldDB" id="A0AAI8ANH4"/>
<organism evidence="2 3">
    <name type="scientific">Mesomycoplasma hyorhinis SK76</name>
    <dbReference type="NCBI Taxonomy" id="1118964"/>
    <lineage>
        <taxon>Bacteria</taxon>
        <taxon>Bacillati</taxon>
        <taxon>Mycoplasmatota</taxon>
        <taxon>Mycoplasmoidales</taxon>
        <taxon>Metamycoplasmataceae</taxon>
        <taxon>Mesomycoplasma</taxon>
    </lineage>
</organism>